<dbReference type="KEGG" id="ttu:TERTU_3133"/>
<feature type="region of interest" description="Disordered" evidence="1">
    <location>
        <begin position="232"/>
        <end position="255"/>
    </location>
</feature>
<gene>
    <name evidence="2" type="ordered locus">TERTU_3133</name>
</gene>
<dbReference type="AlphaFoldDB" id="C5BPA6"/>
<dbReference type="eggNOG" id="COG1570">
    <property type="taxonomic scope" value="Bacteria"/>
</dbReference>
<reference evidence="2 3" key="1">
    <citation type="journal article" date="2009" name="PLoS ONE">
        <title>The complete genome of Teredinibacter turnerae T7901: an intracellular endosymbiont of marine wood-boring bivalves (shipworms).</title>
        <authorList>
            <person name="Yang J.C."/>
            <person name="Madupu R."/>
            <person name="Durkin A.S."/>
            <person name="Ekborg N.A."/>
            <person name="Pedamallu C.S."/>
            <person name="Hostetler J.B."/>
            <person name="Radune D."/>
            <person name="Toms B.S."/>
            <person name="Henrissat B."/>
            <person name="Coutinho P.M."/>
            <person name="Schwarz S."/>
            <person name="Field L."/>
            <person name="Trindade-Silva A.E."/>
            <person name="Soares C.A.G."/>
            <person name="Elshahawi S."/>
            <person name="Hanora A."/>
            <person name="Schmidt E.W."/>
            <person name="Haygood M.G."/>
            <person name="Posfai J."/>
            <person name="Benner J."/>
            <person name="Madinger C."/>
            <person name="Nove J."/>
            <person name="Anton B."/>
            <person name="Chaudhary K."/>
            <person name="Foster J."/>
            <person name="Holman A."/>
            <person name="Kumar S."/>
            <person name="Lessard P.A."/>
            <person name="Luyten Y.A."/>
            <person name="Slatko B."/>
            <person name="Wood N."/>
            <person name="Wu B."/>
            <person name="Teplitski M."/>
            <person name="Mougous J.D."/>
            <person name="Ward N."/>
            <person name="Eisen J.A."/>
            <person name="Badger J.H."/>
            <person name="Distel D.L."/>
        </authorList>
    </citation>
    <scope>NUCLEOTIDE SEQUENCE [LARGE SCALE GENOMIC DNA]</scope>
    <source>
        <strain evidence="3">ATCC 39867 / T7901</strain>
    </source>
</reference>
<feature type="compositionally biased region" description="Basic and acidic residues" evidence="1">
    <location>
        <begin position="1"/>
        <end position="13"/>
    </location>
</feature>
<evidence type="ECO:0000256" key="1">
    <source>
        <dbReference type="SAM" id="MobiDB-lite"/>
    </source>
</evidence>
<proteinExistence type="predicted"/>
<protein>
    <recommendedName>
        <fullName evidence="4">Thymidine phosphorylase</fullName>
    </recommendedName>
</protein>
<evidence type="ECO:0008006" key="4">
    <source>
        <dbReference type="Google" id="ProtNLM"/>
    </source>
</evidence>
<dbReference type="OrthoDB" id="6188167at2"/>
<feature type="region of interest" description="Disordered" evidence="1">
    <location>
        <begin position="1"/>
        <end position="23"/>
    </location>
</feature>
<accession>C5BPA6</accession>
<dbReference type="STRING" id="377629.TERTU_3133"/>
<evidence type="ECO:0000313" key="2">
    <source>
        <dbReference type="EMBL" id="ACR11054.1"/>
    </source>
</evidence>
<dbReference type="RefSeq" id="WP_015817166.1">
    <property type="nucleotide sequence ID" value="NC_012997.1"/>
</dbReference>
<name>C5BPA6_TERTT</name>
<dbReference type="InterPro" id="IPR012434">
    <property type="entry name" value="DUF1631"/>
</dbReference>
<dbReference type="HOGENOM" id="CLU_021581_0_0_6"/>
<dbReference type="Pfam" id="PF07793">
    <property type="entry name" value="DUF1631"/>
    <property type="match status" value="1"/>
</dbReference>
<dbReference type="Proteomes" id="UP000009080">
    <property type="component" value="Chromosome"/>
</dbReference>
<keyword evidence="3" id="KW-1185">Reference proteome</keyword>
<sequence>MAPRKDRPDHIELVNKSSQKPVHPPKLLGHIQNQAQESAVRLLDHMFSATDDLFYDLSKRATSNNEQNLYFDAMREIRIKKKGVATEFLRQISTLFTELLNSDSNKRETAQAEDELGLSIVEGDDLEIELALNNMTGRTRDTYKLELYELAMRLDHLLLRIPVSEDNNPLDPKQISNAFVDACNTQLRVTIKARLILFKLFEKHVLKQLGHIYSDANQILLDAGILPKVPRQLHRSRSAEAPGQHAPDPGSSAAAQHDVFEPRAATAAQPAVNFQLDVNTLSALMSSARSGAPQALPSGTLINSTGPYTYYLYSSNPGPIMASPQLSSLLTKSQPLVDRQLAAIEPRNIISDVVNQLLAKRDPEVPQALEQPDEDIINLIAMFFDNVLSDESLPLAVQSLICRLQIPVLKIALHDRSFLTDAEHPARKLINTITNAGFSFDESKPLERDPLYRKIADGIQTINRLYKTDEKVIAEFLAELEEHIVKESHKSDLVEKRTTQTEEGKSRIRQARASAQNALYQKLKTAHLPEAMNEFLTNTWLQVLVITHLKHGHDSAEWVESESLVSDIMWLCQPHNDERSLMRKKRLQPEVLQRVENGLEIAIDNPEARLQKIAAIEELLASLSDPEAPQSDFAPLNRHQIETLGKADLDQKPWEDMTALERQQSRYEQLSNKYFLEAKDIPEGVWLSYDDEQTSKTVRCKLSSKIDSESYIFVNRFGFKMMEKTRRQLAYDMQFNRARILDSRPLFERLMDKVVTQLRQAA</sequence>
<dbReference type="EMBL" id="CP001614">
    <property type="protein sequence ID" value="ACR11054.1"/>
    <property type="molecule type" value="Genomic_DNA"/>
</dbReference>
<evidence type="ECO:0000313" key="3">
    <source>
        <dbReference type="Proteomes" id="UP000009080"/>
    </source>
</evidence>
<organism evidence="2 3">
    <name type="scientific">Teredinibacter turnerae (strain ATCC 39867 / T7901)</name>
    <dbReference type="NCBI Taxonomy" id="377629"/>
    <lineage>
        <taxon>Bacteria</taxon>
        <taxon>Pseudomonadati</taxon>
        <taxon>Pseudomonadota</taxon>
        <taxon>Gammaproteobacteria</taxon>
        <taxon>Cellvibrionales</taxon>
        <taxon>Cellvibrionaceae</taxon>
        <taxon>Teredinibacter</taxon>
    </lineage>
</organism>